<dbReference type="GO" id="GO:0004459">
    <property type="term" value="F:L-lactate dehydrogenase (NAD+) activity"/>
    <property type="evidence" value="ECO:0007669"/>
    <property type="project" value="UniProtKB-EC"/>
</dbReference>
<dbReference type="InterPro" id="IPR001557">
    <property type="entry name" value="L-lactate/malate_DH"/>
</dbReference>
<evidence type="ECO:0000256" key="1">
    <source>
        <dbReference type="ARBA" id="ARBA00004843"/>
    </source>
</evidence>
<dbReference type="InterPro" id="IPR036291">
    <property type="entry name" value="NAD(P)-bd_dom_sf"/>
</dbReference>
<comment type="catalytic activity">
    <reaction evidence="6 7">
        <text>(S)-lactate + NAD(+) = pyruvate + NADH + H(+)</text>
        <dbReference type="Rhea" id="RHEA:23444"/>
        <dbReference type="ChEBI" id="CHEBI:15361"/>
        <dbReference type="ChEBI" id="CHEBI:15378"/>
        <dbReference type="ChEBI" id="CHEBI:16651"/>
        <dbReference type="ChEBI" id="CHEBI:57540"/>
        <dbReference type="ChEBI" id="CHEBI:57945"/>
        <dbReference type="EC" id="1.1.1.27"/>
    </reaction>
</comment>
<dbReference type="InterPro" id="IPR015955">
    <property type="entry name" value="Lactate_DH/Glyco_Ohase_4_C"/>
</dbReference>
<evidence type="ECO:0000256" key="4">
    <source>
        <dbReference type="ARBA" id="ARBA00023002"/>
    </source>
</evidence>
<dbReference type="PRINTS" id="PR00086">
    <property type="entry name" value="LLDHDRGNASE"/>
</dbReference>
<feature type="domain" description="Lactate/malate dehydrogenase C-terminal" evidence="10">
    <location>
        <begin position="239"/>
        <end position="394"/>
    </location>
</feature>
<evidence type="ECO:0000259" key="10">
    <source>
        <dbReference type="Pfam" id="PF02866"/>
    </source>
</evidence>
<dbReference type="InterPro" id="IPR001236">
    <property type="entry name" value="Lactate/malate_DH_N"/>
</dbReference>
<dbReference type="GO" id="GO:0005737">
    <property type="term" value="C:cytoplasm"/>
    <property type="evidence" value="ECO:0007669"/>
    <property type="project" value="InterPro"/>
</dbReference>
<evidence type="ECO:0000259" key="9">
    <source>
        <dbReference type="Pfam" id="PF00056"/>
    </source>
</evidence>
<dbReference type="PANTHER" id="PTHR43128:SF16">
    <property type="entry name" value="L-LACTATE DEHYDROGENASE"/>
    <property type="match status" value="1"/>
</dbReference>
<feature type="region of interest" description="Disordered" evidence="8">
    <location>
        <begin position="1"/>
        <end position="24"/>
    </location>
</feature>
<name>A0A7S2UGT4_9STRA</name>
<evidence type="ECO:0000313" key="11">
    <source>
        <dbReference type="EMBL" id="CAD9819298.1"/>
    </source>
</evidence>
<dbReference type="UniPathway" id="UPA00554">
    <property type="reaction ID" value="UER00611"/>
</dbReference>
<dbReference type="SUPFAM" id="SSF56327">
    <property type="entry name" value="LDH C-terminal domain-like"/>
    <property type="match status" value="1"/>
</dbReference>
<dbReference type="EMBL" id="HBHQ01016672">
    <property type="protein sequence ID" value="CAD9819298.1"/>
    <property type="molecule type" value="Transcribed_RNA"/>
</dbReference>
<keyword evidence="5 7" id="KW-0520">NAD</keyword>
<proteinExistence type="inferred from homology"/>
<dbReference type="Gene3D" id="3.90.110.10">
    <property type="entry name" value="Lactate dehydrogenase/glycoside hydrolase, family 4, C-terminal"/>
    <property type="match status" value="1"/>
</dbReference>
<evidence type="ECO:0000256" key="6">
    <source>
        <dbReference type="ARBA" id="ARBA00049258"/>
    </source>
</evidence>
<accession>A0A7S2UGT4</accession>
<feature type="domain" description="Lactate/malate dehydrogenase N-terminal" evidence="9">
    <location>
        <begin position="96"/>
        <end position="236"/>
    </location>
</feature>
<evidence type="ECO:0000256" key="3">
    <source>
        <dbReference type="ARBA" id="ARBA00012967"/>
    </source>
</evidence>
<sequence>MSSSDSTEDLGRNLMDMSPASHRSIRTMDSETIEKIAAVAAARGGSAQLVREQLESATVRRSHLPVPFSADVPDQPDEQHGAVPLTAAPPFVPKNKVSIIGAGQVGIAAAYSMLIQGKVQAIALVDVNGEKLEGEAMDLRQGSAFYSRVRIEASTDYAVTANSDLIIVTAGTARRPGETRLDLVERNSGIVRAIIPHLLKHSPDAPICIVSNPCDVMTAVAARAAGPDVPPGRIFGSGTALDSSRLRSLVGASFDVDTNTVHGFVIGEHGDSSVPVWSSINVGGSPILPHGGEPKEAHRAMHAEVITSGSTVIKKKGYTNWAIGLAIARITAAVVTDERTFIPVSTCVRGYQGVEEDVFLSLPCCLGACGVVRVIDLKLTEAEATAFQKSAEEVWKVQAAVWESWE</sequence>
<dbReference type="InterPro" id="IPR022383">
    <property type="entry name" value="Lactate/malate_DH_C"/>
</dbReference>
<organism evidence="11">
    <name type="scientific">Attheya septentrionalis</name>
    <dbReference type="NCBI Taxonomy" id="420275"/>
    <lineage>
        <taxon>Eukaryota</taxon>
        <taxon>Sar</taxon>
        <taxon>Stramenopiles</taxon>
        <taxon>Ochrophyta</taxon>
        <taxon>Bacillariophyta</taxon>
        <taxon>Coscinodiscophyceae</taxon>
        <taxon>Chaetocerotophycidae</taxon>
        <taxon>Chaetocerotales</taxon>
        <taxon>Attheyaceae</taxon>
        <taxon>Attheya</taxon>
    </lineage>
</organism>
<protein>
    <recommendedName>
        <fullName evidence="3 7">L-lactate dehydrogenase</fullName>
        <ecNumber evidence="3 7">1.1.1.27</ecNumber>
    </recommendedName>
</protein>
<dbReference type="Pfam" id="PF00056">
    <property type="entry name" value="Ldh_1_N"/>
    <property type="match status" value="1"/>
</dbReference>
<dbReference type="PROSITE" id="PS00064">
    <property type="entry name" value="L_LDH"/>
    <property type="match status" value="1"/>
</dbReference>
<evidence type="ECO:0000256" key="5">
    <source>
        <dbReference type="ARBA" id="ARBA00023027"/>
    </source>
</evidence>
<evidence type="ECO:0000256" key="2">
    <source>
        <dbReference type="ARBA" id="ARBA00006054"/>
    </source>
</evidence>
<keyword evidence="4 7" id="KW-0560">Oxidoreductase</keyword>
<comment type="similarity">
    <text evidence="2">Belongs to the LDH/MDH superfamily. LDH family.</text>
</comment>
<evidence type="ECO:0000256" key="8">
    <source>
        <dbReference type="SAM" id="MobiDB-lite"/>
    </source>
</evidence>
<dbReference type="Gene3D" id="3.40.50.720">
    <property type="entry name" value="NAD(P)-binding Rossmann-like Domain"/>
    <property type="match status" value="1"/>
</dbReference>
<dbReference type="NCBIfam" id="TIGR01771">
    <property type="entry name" value="L-LDH-NAD"/>
    <property type="match status" value="1"/>
</dbReference>
<gene>
    <name evidence="11" type="ORF">ASEP1449_LOCUS11131</name>
</gene>
<dbReference type="Pfam" id="PF02866">
    <property type="entry name" value="Ldh_1_C"/>
    <property type="match status" value="1"/>
</dbReference>
<comment type="pathway">
    <text evidence="1 7">Fermentation; pyruvate fermentation to lactate; (S)-lactate from pyruvate: step 1/1.</text>
</comment>
<dbReference type="PANTHER" id="PTHR43128">
    <property type="entry name" value="L-2-HYDROXYCARBOXYLATE DEHYDROGENASE (NAD(P)(+))"/>
    <property type="match status" value="1"/>
</dbReference>
<reference evidence="11" key="1">
    <citation type="submission" date="2021-01" db="EMBL/GenBank/DDBJ databases">
        <authorList>
            <person name="Corre E."/>
            <person name="Pelletier E."/>
            <person name="Niang G."/>
            <person name="Scheremetjew M."/>
            <person name="Finn R."/>
            <person name="Kale V."/>
            <person name="Holt S."/>
            <person name="Cochrane G."/>
            <person name="Meng A."/>
            <person name="Brown T."/>
            <person name="Cohen L."/>
        </authorList>
    </citation>
    <scope>NUCLEOTIDE SEQUENCE</scope>
    <source>
        <strain evidence="11">CCMP2084</strain>
    </source>
</reference>
<dbReference type="SUPFAM" id="SSF51735">
    <property type="entry name" value="NAD(P)-binding Rossmann-fold domains"/>
    <property type="match status" value="1"/>
</dbReference>
<dbReference type="AlphaFoldDB" id="A0A7S2UGT4"/>
<dbReference type="InterPro" id="IPR011304">
    <property type="entry name" value="L-lactate_DH"/>
</dbReference>
<evidence type="ECO:0000256" key="7">
    <source>
        <dbReference type="RuleBase" id="RU000496"/>
    </source>
</evidence>
<dbReference type="InterPro" id="IPR018177">
    <property type="entry name" value="L-lactate_DH_AS"/>
</dbReference>
<dbReference type="EC" id="1.1.1.27" evidence="3 7"/>
<dbReference type="GO" id="GO:0006089">
    <property type="term" value="P:lactate metabolic process"/>
    <property type="evidence" value="ECO:0007669"/>
    <property type="project" value="TreeGrafter"/>
</dbReference>